<evidence type="ECO:0000256" key="1">
    <source>
        <dbReference type="ARBA" id="ARBA00022670"/>
    </source>
</evidence>
<evidence type="ECO:0000313" key="6">
    <source>
        <dbReference type="Proteomes" id="UP000018936"/>
    </source>
</evidence>
<dbReference type="OrthoDB" id="10261878at2759"/>
<keyword evidence="1" id="KW-0645">Protease</keyword>
<organism evidence="5 6">
    <name type="scientific">Ophiophagus hannah</name>
    <name type="common">King cobra</name>
    <name type="synonym">Naja hannah</name>
    <dbReference type="NCBI Taxonomy" id="8665"/>
    <lineage>
        <taxon>Eukaryota</taxon>
        <taxon>Metazoa</taxon>
        <taxon>Chordata</taxon>
        <taxon>Craniata</taxon>
        <taxon>Vertebrata</taxon>
        <taxon>Euteleostomi</taxon>
        <taxon>Lepidosauria</taxon>
        <taxon>Squamata</taxon>
        <taxon>Bifurcata</taxon>
        <taxon>Unidentata</taxon>
        <taxon>Episquamata</taxon>
        <taxon>Toxicofera</taxon>
        <taxon>Serpentes</taxon>
        <taxon>Colubroidea</taxon>
        <taxon>Elapidae</taxon>
        <taxon>Elapinae</taxon>
        <taxon>Ophiophagus</taxon>
    </lineage>
</organism>
<protein>
    <submittedName>
        <fullName evidence="5">Uncharacterized protein</fullName>
    </submittedName>
</protein>
<reference evidence="5 6" key="1">
    <citation type="journal article" date="2013" name="Proc. Natl. Acad. Sci. U.S.A.">
        <title>The king cobra genome reveals dynamic gene evolution and adaptation in the snake venom system.</title>
        <authorList>
            <person name="Vonk F.J."/>
            <person name="Casewell N.R."/>
            <person name="Henkel C.V."/>
            <person name="Heimberg A.M."/>
            <person name="Jansen H.J."/>
            <person name="McCleary R.J."/>
            <person name="Kerkkamp H.M."/>
            <person name="Vos R.A."/>
            <person name="Guerreiro I."/>
            <person name="Calvete J.J."/>
            <person name="Wuster W."/>
            <person name="Woods A.E."/>
            <person name="Logan J.M."/>
            <person name="Harrison R.A."/>
            <person name="Castoe T.A."/>
            <person name="de Koning A.P."/>
            <person name="Pollock D.D."/>
            <person name="Yandell M."/>
            <person name="Calderon D."/>
            <person name="Renjifo C."/>
            <person name="Currier R.B."/>
            <person name="Salgado D."/>
            <person name="Pla D."/>
            <person name="Sanz L."/>
            <person name="Hyder A.S."/>
            <person name="Ribeiro J.M."/>
            <person name="Arntzen J.W."/>
            <person name="van den Thillart G.E."/>
            <person name="Boetzer M."/>
            <person name="Pirovano W."/>
            <person name="Dirks R.P."/>
            <person name="Spaink H.P."/>
            <person name="Duboule D."/>
            <person name="McGlinn E."/>
            <person name="Kini R.M."/>
            <person name="Richardson M.K."/>
        </authorList>
    </citation>
    <scope>NUCLEOTIDE SEQUENCE</scope>
    <source>
        <tissue evidence="5">Blood</tissue>
    </source>
</reference>
<dbReference type="Proteomes" id="UP000018936">
    <property type="component" value="Unassembled WGS sequence"/>
</dbReference>
<keyword evidence="3" id="KW-0378">Hydrolase</keyword>
<dbReference type="GO" id="GO:0006508">
    <property type="term" value="P:proteolysis"/>
    <property type="evidence" value="ECO:0007669"/>
    <property type="project" value="UniProtKB-KW"/>
</dbReference>
<sequence>MVTKHDGVLGVVVIGSPEQMTGPWSEGDASVAIELAGCPFHPWKFYIESKDGWCVRGVDNPGVSLDEFTYLPEHTSSSQVASMCPLHQPESDRGDQQGCVNQPATARLEHSLRERCGRGRFPHPRFVRECCRATAMLILVPLSRATFWLGNETLRVSAALFALNRTRLCDRLRANKAVPQNAIVVLQGGEQTNRYCTDTGVVFRQVSFRGKHTFCFSACSSSLWIP</sequence>
<keyword evidence="4" id="KW-0482">Metalloprotease</keyword>
<dbReference type="GO" id="GO:0008237">
    <property type="term" value="F:metallopeptidase activity"/>
    <property type="evidence" value="ECO:0007669"/>
    <property type="project" value="UniProtKB-KW"/>
</dbReference>
<dbReference type="AlphaFoldDB" id="V8P9C8"/>
<accession>V8P9C8</accession>
<dbReference type="PANTHER" id="PTHR48480">
    <property type="match status" value="1"/>
</dbReference>
<keyword evidence="2" id="KW-0479">Metal-binding</keyword>
<evidence type="ECO:0000256" key="4">
    <source>
        <dbReference type="ARBA" id="ARBA00023049"/>
    </source>
</evidence>
<evidence type="ECO:0000313" key="5">
    <source>
        <dbReference type="EMBL" id="ETE70571.1"/>
    </source>
</evidence>
<comment type="caution">
    <text evidence="5">The sequence shown here is derived from an EMBL/GenBank/DDBJ whole genome shotgun (WGS) entry which is preliminary data.</text>
</comment>
<dbReference type="PANTHER" id="PTHR48480:SF2">
    <property type="entry name" value="PEPTIDASE D"/>
    <property type="match status" value="1"/>
</dbReference>
<keyword evidence="6" id="KW-1185">Reference proteome</keyword>
<dbReference type="Gene3D" id="3.40.350.10">
    <property type="entry name" value="Creatinase/prolidase N-terminal domain"/>
    <property type="match status" value="1"/>
</dbReference>
<evidence type="ECO:0000256" key="3">
    <source>
        <dbReference type="ARBA" id="ARBA00022801"/>
    </source>
</evidence>
<gene>
    <name evidence="5" type="ORF">L345_03616</name>
</gene>
<name>V8P9C8_OPHHA</name>
<dbReference type="InterPro" id="IPR029149">
    <property type="entry name" value="Creatin/AminoP/Spt16_N"/>
</dbReference>
<proteinExistence type="predicted"/>
<dbReference type="GO" id="GO:0046872">
    <property type="term" value="F:metal ion binding"/>
    <property type="evidence" value="ECO:0007669"/>
    <property type="project" value="UniProtKB-KW"/>
</dbReference>
<feature type="non-terminal residue" evidence="5">
    <location>
        <position position="1"/>
    </location>
</feature>
<dbReference type="InterPro" id="IPR052433">
    <property type="entry name" value="X-Pro_dipept-like"/>
</dbReference>
<evidence type="ECO:0000256" key="2">
    <source>
        <dbReference type="ARBA" id="ARBA00022723"/>
    </source>
</evidence>
<dbReference type="EMBL" id="AZIM01000525">
    <property type="protein sequence ID" value="ETE70571.1"/>
    <property type="molecule type" value="Genomic_DNA"/>
</dbReference>